<name>A0A1M5Z868_BUTFI</name>
<sequence length="261" mass="30360">MGVYMIPKIIHYCWFGGNQISELGAKCIDSWKKYCPDYQIILWDEKSFCIDFNKYTIEAAGEKKWAFVSDVARLNALYKYGGIYLDTDVEIVKPIDWLLDNQGVIGFEDGRRLSTSFIACEKNNSVIRELLRDYEGRSFYKSGVVDNTPNVKRITKYFIQHGLKKDNSKQIVEGFTVLPTDYLSPKNHFSKQTIITKNTYAIHHFEGSWENEEDKYKHEIIGKIMKYGIPVSLARWSAKIISVVRYRGIKGIAFETRKLFR</sequence>
<evidence type="ECO:0000313" key="3">
    <source>
        <dbReference type="Proteomes" id="UP000184278"/>
    </source>
</evidence>
<accession>A0A1M5Z868</accession>
<reference evidence="3" key="1">
    <citation type="submission" date="2016-11" db="EMBL/GenBank/DDBJ databases">
        <authorList>
            <person name="Varghese N."/>
            <person name="Submissions S."/>
        </authorList>
    </citation>
    <scope>NUCLEOTIDE SEQUENCE [LARGE SCALE GENOMIC DNA]</scope>
    <source>
        <strain evidence="3">DSM 3071</strain>
    </source>
</reference>
<dbReference type="Proteomes" id="UP000184278">
    <property type="component" value="Unassembled WGS sequence"/>
</dbReference>
<dbReference type="STRING" id="1121131.SAMN02745229_02030"/>
<organism evidence="2 3">
    <name type="scientific">Butyrivibrio fibrisolvens DSM 3071</name>
    <dbReference type="NCBI Taxonomy" id="1121131"/>
    <lineage>
        <taxon>Bacteria</taxon>
        <taxon>Bacillati</taxon>
        <taxon>Bacillota</taxon>
        <taxon>Clostridia</taxon>
        <taxon>Lachnospirales</taxon>
        <taxon>Lachnospiraceae</taxon>
        <taxon>Butyrivibrio</taxon>
    </lineage>
</organism>
<proteinExistence type="predicted"/>
<dbReference type="SUPFAM" id="SSF53448">
    <property type="entry name" value="Nucleotide-diphospho-sugar transferases"/>
    <property type="match status" value="1"/>
</dbReference>
<keyword evidence="1 2" id="KW-0808">Transferase</keyword>
<keyword evidence="3" id="KW-1185">Reference proteome</keyword>
<evidence type="ECO:0000256" key="1">
    <source>
        <dbReference type="ARBA" id="ARBA00022679"/>
    </source>
</evidence>
<dbReference type="PANTHER" id="PTHR32385">
    <property type="entry name" value="MANNOSYL PHOSPHORYLINOSITOL CERAMIDE SYNTHASE"/>
    <property type="match status" value="1"/>
</dbReference>
<gene>
    <name evidence="2" type="ORF">SAMN02745229_02030</name>
</gene>
<protein>
    <submittedName>
        <fullName evidence="2">Glycosyltransferase sugar-binding region containing DXD motif-containing protein</fullName>
    </submittedName>
</protein>
<dbReference type="GO" id="GO:0051999">
    <property type="term" value="P:mannosyl-inositol phosphorylceramide biosynthetic process"/>
    <property type="evidence" value="ECO:0007669"/>
    <property type="project" value="TreeGrafter"/>
</dbReference>
<dbReference type="EMBL" id="FQXK01000016">
    <property type="protein sequence ID" value="SHI20288.1"/>
    <property type="molecule type" value="Genomic_DNA"/>
</dbReference>
<dbReference type="OrthoDB" id="9802987at2"/>
<dbReference type="AlphaFoldDB" id="A0A1M5Z868"/>
<dbReference type="Pfam" id="PF04488">
    <property type="entry name" value="Gly_transf_sug"/>
    <property type="match status" value="1"/>
</dbReference>
<dbReference type="GO" id="GO:0000030">
    <property type="term" value="F:mannosyltransferase activity"/>
    <property type="evidence" value="ECO:0007669"/>
    <property type="project" value="TreeGrafter"/>
</dbReference>
<dbReference type="Gene3D" id="3.90.550.20">
    <property type="match status" value="1"/>
</dbReference>
<dbReference type="GO" id="GO:0016020">
    <property type="term" value="C:membrane"/>
    <property type="evidence" value="ECO:0007669"/>
    <property type="project" value="GOC"/>
</dbReference>
<dbReference type="PANTHER" id="PTHR32385:SF15">
    <property type="entry name" value="INOSITOL PHOSPHOCERAMIDE MANNOSYLTRANSFERASE 1"/>
    <property type="match status" value="1"/>
</dbReference>
<evidence type="ECO:0000313" key="2">
    <source>
        <dbReference type="EMBL" id="SHI20288.1"/>
    </source>
</evidence>
<dbReference type="InterPro" id="IPR051706">
    <property type="entry name" value="Glycosyltransferase_domain"/>
</dbReference>
<dbReference type="InterPro" id="IPR029044">
    <property type="entry name" value="Nucleotide-diphossugar_trans"/>
</dbReference>
<dbReference type="InterPro" id="IPR007577">
    <property type="entry name" value="GlycoTrfase_DXD_sugar-bd_CS"/>
</dbReference>